<evidence type="ECO:0000313" key="1">
    <source>
        <dbReference type="EMBL" id="JAP87283.1"/>
    </source>
</evidence>
<protein>
    <submittedName>
        <fullName evidence="1">Uncharacterized protein</fullName>
    </submittedName>
</protein>
<reference evidence="1" key="1">
    <citation type="journal article" date="2016" name="Ticks Tick Borne Dis.">
        <title>De novo assembly and annotation of the salivary gland transcriptome of Rhipicephalus appendiculatus male and female ticks during blood feeding.</title>
        <authorList>
            <person name="de Castro M.H."/>
            <person name="de Klerk D."/>
            <person name="Pienaar R."/>
            <person name="Latif A.A."/>
            <person name="Rees D.J."/>
            <person name="Mans B.J."/>
        </authorList>
    </citation>
    <scope>NUCLEOTIDE SEQUENCE</scope>
    <source>
        <tissue evidence="1">Salivary glands</tissue>
    </source>
</reference>
<organism evidence="1">
    <name type="scientific">Rhipicephalus appendiculatus</name>
    <name type="common">Brown ear tick</name>
    <dbReference type="NCBI Taxonomy" id="34631"/>
    <lineage>
        <taxon>Eukaryota</taxon>
        <taxon>Metazoa</taxon>
        <taxon>Ecdysozoa</taxon>
        <taxon>Arthropoda</taxon>
        <taxon>Chelicerata</taxon>
        <taxon>Arachnida</taxon>
        <taxon>Acari</taxon>
        <taxon>Parasitiformes</taxon>
        <taxon>Ixodida</taxon>
        <taxon>Ixodoidea</taxon>
        <taxon>Ixodidae</taxon>
        <taxon>Rhipicephalinae</taxon>
        <taxon>Rhipicephalus</taxon>
        <taxon>Rhipicephalus</taxon>
    </lineage>
</organism>
<accession>A0A131Z7F9</accession>
<name>A0A131Z7F9_RHIAP</name>
<dbReference type="EMBL" id="GEDV01001274">
    <property type="protein sequence ID" value="JAP87283.1"/>
    <property type="molecule type" value="Transcribed_RNA"/>
</dbReference>
<proteinExistence type="predicted"/>
<dbReference type="AlphaFoldDB" id="A0A131Z7F9"/>
<feature type="non-terminal residue" evidence="1">
    <location>
        <position position="1"/>
    </location>
</feature>
<sequence length="81" mass="9382">EPFANNGSVGLRYSLDKHVRLFKAEREEVHSRPRWGSIRRLSSVFHWLSAEMQKRKGCPEHLRAVRSATFSNADTAAFKRL</sequence>